<protein>
    <submittedName>
        <fullName evidence="1">DUF2442 domain-containing protein</fullName>
    </submittedName>
</protein>
<sequence length="99" mass="11330">MYIIDDVAYAEDSRPALRVCGVRPLPNHRLWVRFNDGNAKEVDFTPILNDPAFIPLQDEKVFSRAYLDFNTVVWDDGKIDISPDWLYKNGVTVDSVMPA</sequence>
<comment type="caution">
    <text evidence="1">The sequence shown here is derived from an EMBL/GenBank/DDBJ whole genome shotgun (WGS) entry which is preliminary data.</text>
</comment>
<evidence type="ECO:0000313" key="2">
    <source>
        <dbReference type="Proteomes" id="UP000759273"/>
    </source>
</evidence>
<reference evidence="1" key="1">
    <citation type="submission" date="2021-02" db="EMBL/GenBank/DDBJ databases">
        <title>Infant gut strain persistence is associated with maternal origin, phylogeny, and functional potential including surface adhesion and iron acquisition.</title>
        <authorList>
            <person name="Lou Y.C."/>
        </authorList>
    </citation>
    <scope>NUCLEOTIDE SEQUENCE</scope>
    <source>
        <strain evidence="1">L3_101_000M1_dasL3_101_000M1_concoct_87</strain>
    </source>
</reference>
<evidence type="ECO:0000313" key="1">
    <source>
        <dbReference type="EMBL" id="MBS5333200.1"/>
    </source>
</evidence>
<dbReference type="AlphaFoldDB" id="A0A943HLI0"/>
<name>A0A943HLI0_9FIRM</name>
<dbReference type="Proteomes" id="UP000759273">
    <property type="component" value="Unassembled WGS sequence"/>
</dbReference>
<gene>
    <name evidence="1" type="ORF">KHY36_11815</name>
</gene>
<organism evidence="1 2">
    <name type="scientific">Subdoligranulum variabile</name>
    <dbReference type="NCBI Taxonomy" id="214851"/>
    <lineage>
        <taxon>Bacteria</taxon>
        <taxon>Bacillati</taxon>
        <taxon>Bacillota</taxon>
        <taxon>Clostridia</taxon>
        <taxon>Eubacteriales</taxon>
        <taxon>Oscillospiraceae</taxon>
        <taxon>Subdoligranulum</taxon>
    </lineage>
</organism>
<dbReference type="SUPFAM" id="SSF143880">
    <property type="entry name" value="NE0471 N-terminal domain-like"/>
    <property type="match status" value="1"/>
</dbReference>
<dbReference type="Pfam" id="PF10387">
    <property type="entry name" value="DUF2442"/>
    <property type="match status" value="1"/>
</dbReference>
<dbReference type="InterPro" id="IPR036782">
    <property type="entry name" value="NE0471-like_N"/>
</dbReference>
<dbReference type="InterPro" id="IPR018841">
    <property type="entry name" value="DUF2442"/>
</dbReference>
<accession>A0A943HLI0</accession>
<proteinExistence type="predicted"/>
<dbReference type="Gene3D" id="3.30.2020.10">
    <property type="entry name" value="NE0471-like N-terminal domain"/>
    <property type="match status" value="1"/>
</dbReference>
<dbReference type="EMBL" id="JAGZGG010000033">
    <property type="protein sequence ID" value="MBS5333200.1"/>
    <property type="molecule type" value="Genomic_DNA"/>
</dbReference>